<name>A0A0G0QHQ3_9BACT</name>
<reference evidence="2 3" key="1">
    <citation type="journal article" date="2015" name="Nature">
        <title>rRNA introns, odd ribosomes, and small enigmatic genomes across a large radiation of phyla.</title>
        <authorList>
            <person name="Brown C.T."/>
            <person name="Hug L.A."/>
            <person name="Thomas B.C."/>
            <person name="Sharon I."/>
            <person name="Castelle C.J."/>
            <person name="Singh A."/>
            <person name="Wilkins M.J."/>
            <person name="Williams K.H."/>
            <person name="Banfield J.F."/>
        </authorList>
    </citation>
    <scope>NUCLEOTIDE SEQUENCE [LARGE SCALE GENOMIC DNA]</scope>
</reference>
<gene>
    <name evidence="2" type="ORF">UT75_C0016G0001</name>
</gene>
<dbReference type="PROSITE" id="PS51257">
    <property type="entry name" value="PROKAR_LIPOPROTEIN"/>
    <property type="match status" value="1"/>
</dbReference>
<organism evidence="2 3">
    <name type="scientific">Candidatus Yanofskybacteria bacterium GW2011_GWE2_40_11</name>
    <dbReference type="NCBI Taxonomy" id="1619033"/>
    <lineage>
        <taxon>Bacteria</taxon>
        <taxon>Candidatus Yanofskyibacteriota</taxon>
    </lineage>
</organism>
<proteinExistence type="predicted"/>
<evidence type="ECO:0000313" key="3">
    <source>
        <dbReference type="Proteomes" id="UP000034072"/>
    </source>
</evidence>
<dbReference type="EMBL" id="LBXZ01000016">
    <property type="protein sequence ID" value="KKR39643.1"/>
    <property type="molecule type" value="Genomic_DNA"/>
</dbReference>
<dbReference type="Proteomes" id="UP000034072">
    <property type="component" value="Unassembled WGS sequence"/>
</dbReference>
<accession>A0A0G0QHQ3</accession>
<dbReference type="AlphaFoldDB" id="A0A0G0QHQ3"/>
<sequence>MSSSKTRDVLGWIITVVIIACGVSVWLAAIGKDLNKNIAFKISNASEIKVLGLLSRPQSDIVVNGGLKEFNKEGCDNVFVGWGKDDDRDKVYFIGNKAGKTYLSEEPIDYSFSYVKNVVAGNGEVRVVVAKDIGEVVTFLIVYVFIW</sequence>
<keyword evidence="1" id="KW-0472">Membrane</keyword>
<feature type="transmembrane region" description="Helical" evidence="1">
    <location>
        <begin position="12"/>
        <end position="31"/>
    </location>
</feature>
<protein>
    <submittedName>
        <fullName evidence="2">Uncharacterized protein</fullName>
    </submittedName>
</protein>
<comment type="caution">
    <text evidence="2">The sequence shown here is derived from an EMBL/GenBank/DDBJ whole genome shotgun (WGS) entry which is preliminary data.</text>
</comment>
<keyword evidence="1" id="KW-1133">Transmembrane helix</keyword>
<evidence type="ECO:0000256" key="1">
    <source>
        <dbReference type="SAM" id="Phobius"/>
    </source>
</evidence>
<evidence type="ECO:0000313" key="2">
    <source>
        <dbReference type="EMBL" id="KKR39643.1"/>
    </source>
</evidence>
<keyword evidence="1" id="KW-0812">Transmembrane</keyword>